<evidence type="ECO:0000256" key="4">
    <source>
        <dbReference type="ARBA" id="ARBA00022729"/>
    </source>
</evidence>
<dbReference type="InterPro" id="IPR015168">
    <property type="entry name" value="SsuA/THI5"/>
</dbReference>
<reference evidence="7" key="1">
    <citation type="journal article" date="2019" name="Int. J. Syst. Evol. Microbiol.">
        <title>The Global Catalogue of Microorganisms (GCM) 10K type strain sequencing project: providing services to taxonomists for standard genome sequencing and annotation.</title>
        <authorList>
            <consortium name="The Broad Institute Genomics Platform"/>
            <consortium name="The Broad Institute Genome Sequencing Center for Infectious Disease"/>
            <person name="Wu L."/>
            <person name="Ma J."/>
        </authorList>
    </citation>
    <scope>NUCLEOTIDE SEQUENCE [LARGE SCALE GENOMIC DNA]</scope>
    <source>
        <strain evidence="7">CCM 8927</strain>
    </source>
</reference>
<dbReference type="Proteomes" id="UP001596288">
    <property type="component" value="Unassembled WGS sequence"/>
</dbReference>
<dbReference type="Gene3D" id="3.40.190.10">
    <property type="entry name" value="Periplasmic binding protein-like II"/>
    <property type="match status" value="2"/>
</dbReference>
<dbReference type="EMBL" id="JBHSSF010000032">
    <property type="protein sequence ID" value="MFC6177457.1"/>
    <property type="molecule type" value="Genomic_DNA"/>
</dbReference>
<comment type="caution">
    <text evidence="6">The sequence shown here is derived from an EMBL/GenBank/DDBJ whole genome shotgun (WGS) entry which is preliminary data.</text>
</comment>
<dbReference type="PANTHER" id="PTHR30024">
    <property type="entry name" value="ALIPHATIC SULFONATES-BINDING PROTEIN-RELATED"/>
    <property type="match status" value="1"/>
</dbReference>
<evidence type="ECO:0000256" key="3">
    <source>
        <dbReference type="ARBA" id="ARBA00022448"/>
    </source>
</evidence>
<dbReference type="Pfam" id="PF09084">
    <property type="entry name" value="NMT1"/>
    <property type="match status" value="1"/>
</dbReference>
<keyword evidence="3" id="KW-0813">Transport</keyword>
<keyword evidence="4" id="KW-0732">Signal</keyword>
<organism evidence="6 7">
    <name type="scientific">Companilactobacillus huachuanensis</name>
    <dbReference type="NCBI Taxonomy" id="2559914"/>
    <lineage>
        <taxon>Bacteria</taxon>
        <taxon>Bacillati</taxon>
        <taxon>Bacillota</taxon>
        <taxon>Bacilli</taxon>
        <taxon>Lactobacillales</taxon>
        <taxon>Lactobacillaceae</taxon>
        <taxon>Companilactobacillus</taxon>
    </lineage>
</organism>
<dbReference type="SUPFAM" id="SSF53850">
    <property type="entry name" value="Periplasmic binding protein-like II"/>
    <property type="match status" value="1"/>
</dbReference>
<comment type="similarity">
    <text evidence="2">Belongs to the bacterial solute-binding protein SsuA/TauA family.</text>
</comment>
<protein>
    <submittedName>
        <fullName evidence="6">Aliphatic sulfonate ABC transporter substrate-binding protein</fullName>
    </submittedName>
</protein>
<accession>A0ABW1RMX0</accession>
<dbReference type="InterPro" id="IPR010067">
    <property type="entry name" value="ABC_SsuA_sub-bd"/>
</dbReference>
<dbReference type="InterPro" id="IPR001638">
    <property type="entry name" value="Solute-binding_3/MltF_N"/>
</dbReference>
<proteinExistence type="inferred from homology"/>
<evidence type="ECO:0000313" key="7">
    <source>
        <dbReference type="Proteomes" id="UP001596288"/>
    </source>
</evidence>
<gene>
    <name evidence="6" type="ORF">ACFQAV_11445</name>
</gene>
<evidence type="ECO:0000259" key="5">
    <source>
        <dbReference type="SMART" id="SM00062"/>
    </source>
</evidence>
<keyword evidence="7" id="KW-1185">Reference proteome</keyword>
<evidence type="ECO:0000256" key="2">
    <source>
        <dbReference type="ARBA" id="ARBA00010742"/>
    </source>
</evidence>
<dbReference type="RefSeq" id="WP_137612477.1">
    <property type="nucleotide sequence ID" value="NZ_BJDF01000032.1"/>
</dbReference>
<comment type="subcellular location">
    <subcellularLocation>
        <location evidence="1">Periplasm</location>
    </subcellularLocation>
</comment>
<sequence>MNKKQKKFKKLIISVVLLFWAVIAIYGFKQTDAGAASSDLQTVTVGYQKGDPFDIAKQRGEFAKKMKAKGYKVVWKEFQDGSSLMQALKAGSINYARTGDTPPVSALSTGTKLTYVAAGSSKAKGSGILVKNSSSISSIKDLKGKKVAYTKGTSSQYMLLAALKKAGLSASDITWVNMDQSSASVAFSKGKVDAWATWDPYTSQAEITQNAKLLTNGVGITNNRDYVLAMQSYAKENTEVSKYLIKYLEEDMQWANNNHSELITMMSKSLKVSKAVVKKMVDRRTYGISAMNSTYAKEEQQIADLFYSEGLIENKVTISDSGDYKNE</sequence>
<feature type="domain" description="Solute-binding protein family 3/N-terminal" evidence="5">
    <location>
        <begin position="42"/>
        <end position="258"/>
    </location>
</feature>
<evidence type="ECO:0000256" key="1">
    <source>
        <dbReference type="ARBA" id="ARBA00004418"/>
    </source>
</evidence>
<name>A0ABW1RMX0_9LACO</name>
<evidence type="ECO:0000313" key="6">
    <source>
        <dbReference type="EMBL" id="MFC6177457.1"/>
    </source>
</evidence>
<dbReference type="PANTHER" id="PTHR30024:SF42">
    <property type="entry name" value="ALIPHATIC SULFONATES-BINDING PROTEIN-RELATED"/>
    <property type="match status" value="1"/>
</dbReference>
<dbReference type="NCBIfam" id="TIGR01728">
    <property type="entry name" value="SsuA_fam"/>
    <property type="match status" value="1"/>
</dbReference>
<dbReference type="SMART" id="SM00062">
    <property type="entry name" value="PBPb"/>
    <property type="match status" value="1"/>
</dbReference>